<dbReference type="PIRSF" id="PIRSF037260">
    <property type="entry name" value="UPF0223"/>
    <property type="match status" value="1"/>
</dbReference>
<organism evidence="1 2">
    <name type="scientific">Weissella oryzae (strain DSM 25784 / JCM 18191 / LMG 30913 / SG25)</name>
    <dbReference type="NCBI Taxonomy" id="1329250"/>
    <lineage>
        <taxon>Bacteria</taxon>
        <taxon>Bacillati</taxon>
        <taxon>Bacillota</taxon>
        <taxon>Bacilli</taxon>
        <taxon>Lactobacillales</taxon>
        <taxon>Lactobacillaceae</taxon>
        <taxon>Weissella</taxon>
    </lineage>
</organism>
<dbReference type="Gene3D" id="1.10.220.80">
    <property type="entry name" value="BH2638-like"/>
    <property type="match status" value="1"/>
</dbReference>
<reference evidence="2" key="1">
    <citation type="journal article" date="2014" name="Genome Announc.">
        <title>Draft genome sequence of Weissella oryzae SG25T, isolated from fermented rice grains.</title>
        <authorList>
            <person name="Tanizawa Y."/>
            <person name="Fujisawa T."/>
            <person name="Mochizuki T."/>
            <person name="Kaminuma E."/>
            <person name="Suzuki Y."/>
            <person name="Nakamura Y."/>
            <person name="Tohno M."/>
        </authorList>
    </citation>
    <scope>NUCLEOTIDE SEQUENCE [LARGE SCALE GENOMIC DNA]</scope>
    <source>
        <strain evidence="2">DSM 25784 / JCM 18191 / LMG 30913 / SG25</strain>
    </source>
</reference>
<dbReference type="NCBIfam" id="NF003353">
    <property type="entry name" value="PRK04387.1"/>
    <property type="match status" value="1"/>
</dbReference>
<dbReference type="RefSeq" id="WP_027698462.1">
    <property type="nucleotide sequence ID" value="NZ_DF820485.1"/>
</dbReference>
<dbReference type="Pfam" id="PF05256">
    <property type="entry name" value="UPF0223"/>
    <property type="match status" value="1"/>
</dbReference>
<dbReference type="SUPFAM" id="SSF158504">
    <property type="entry name" value="BH2638-like"/>
    <property type="match status" value="1"/>
</dbReference>
<name>A0A069CZ67_WEIOS</name>
<dbReference type="eggNOG" id="COG4476">
    <property type="taxonomic scope" value="Bacteria"/>
</dbReference>
<accession>A0A069CZ67</accession>
<dbReference type="InterPro" id="IPR023324">
    <property type="entry name" value="BH2638-like_sf"/>
</dbReference>
<dbReference type="InterPro" id="IPR007920">
    <property type="entry name" value="UPF0223"/>
</dbReference>
<gene>
    <name evidence="1" type="ORF">WOSG25_021430</name>
</gene>
<dbReference type="AlphaFoldDB" id="A0A069CZ67"/>
<keyword evidence="2" id="KW-1185">Reference proteome</keyword>
<dbReference type="Proteomes" id="UP000030643">
    <property type="component" value="Unassembled WGS sequence"/>
</dbReference>
<evidence type="ECO:0000313" key="2">
    <source>
        <dbReference type="Proteomes" id="UP000030643"/>
    </source>
</evidence>
<dbReference type="EMBL" id="DF820485">
    <property type="protein sequence ID" value="GAK30346.1"/>
    <property type="molecule type" value="Genomic_DNA"/>
</dbReference>
<sequence>MVSDKNFNYPMLDGWSTKDIVAVAALYSAVAQANEQGIAKTDLLAAYQAFKVVVPSKGEEKQLDREFKAESGYSIYQTIRFASQQKNFVKAEGQI</sequence>
<dbReference type="STRING" id="1329250.WOSG25_021430"/>
<proteinExistence type="predicted"/>
<evidence type="ECO:0000313" key="1">
    <source>
        <dbReference type="EMBL" id="GAK30346.1"/>
    </source>
</evidence>
<dbReference type="OrthoDB" id="1649074at2"/>
<protein>
    <submittedName>
        <fullName evidence="1">Uncharacterized protein</fullName>
    </submittedName>
</protein>